<dbReference type="Gene3D" id="2.40.110.10">
    <property type="entry name" value="Butyryl-CoA Dehydrogenase, subunit A, domain 2"/>
    <property type="match status" value="1"/>
</dbReference>
<dbReference type="NCBIfam" id="TIGR04022">
    <property type="entry name" value="sulfur_SfnB"/>
    <property type="match status" value="1"/>
</dbReference>
<dbReference type="Pfam" id="PF02771">
    <property type="entry name" value="Acyl-CoA_dh_N"/>
    <property type="match status" value="1"/>
</dbReference>
<gene>
    <name evidence="5" type="ORF">CYR55_21745</name>
</gene>
<dbReference type="InterPro" id="IPR009100">
    <property type="entry name" value="AcylCoA_DH/oxidase_NM_dom_sf"/>
</dbReference>
<evidence type="ECO:0000259" key="4">
    <source>
        <dbReference type="Pfam" id="PF08028"/>
    </source>
</evidence>
<proteinExistence type="inferred from homology"/>
<dbReference type="GO" id="GO:0050660">
    <property type="term" value="F:flavin adenine dinucleotide binding"/>
    <property type="evidence" value="ECO:0007669"/>
    <property type="project" value="InterPro"/>
</dbReference>
<dbReference type="OrthoDB" id="6502068at2"/>
<dbReference type="InterPro" id="IPR050741">
    <property type="entry name" value="Acyl-CoA_dehydrogenase"/>
</dbReference>
<feature type="domain" description="Acyl-CoA dehydrogenase C-terminal" evidence="4">
    <location>
        <begin position="243"/>
        <end position="376"/>
    </location>
</feature>
<keyword evidence="1" id="KW-0560">Oxidoreductase</keyword>
<dbReference type="Pfam" id="PF08028">
    <property type="entry name" value="Acyl-CoA_dh_2"/>
    <property type="match status" value="1"/>
</dbReference>
<evidence type="ECO:0000256" key="1">
    <source>
        <dbReference type="ARBA" id="ARBA00023002"/>
    </source>
</evidence>
<protein>
    <submittedName>
        <fullName evidence="5">SfnB family sulfur acquisition oxidoreductase</fullName>
    </submittedName>
</protein>
<dbReference type="PIRSF" id="PIRSF016578">
    <property type="entry name" value="HsaA"/>
    <property type="match status" value="1"/>
</dbReference>
<dbReference type="Gene3D" id="1.20.140.10">
    <property type="entry name" value="Butyryl-CoA Dehydrogenase, subunit A, domain 3"/>
    <property type="match status" value="1"/>
</dbReference>
<dbReference type="AlphaFoldDB" id="A0A2N5DV39"/>
<accession>A0A2N5DV39</accession>
<feature type="domain" description="Acyl-CoA dehydrogenase/oxidase N-terminal" evidence="3">
    <location>
        <begin position="23"/>
        <end position="123"/>
    </location>
</feature>
<organism evidence="5 6">
    <name type="scientific">Chimaeribacter californicus</name>
    <dbReference type="NCBI Taxonomy" id="2060067"/>
    <lineage>
        <taxon>Bacteria</taxon>
        <taxon>Pseudomonadati</taxon>
        <taxon>Pseudomonadota</taxon>
        <taxon>Gammaproteobacteria</taxon>
        <taxon>Enterobacterales</taxon>
        <taxon>Yersiniaceae</taxon>
        <taxon>Chimaeribacter</taxon>
    </lineage>
</organism>
<keyword evidence="6" id="KW-1185">Reference proteome</keyword>
<evidence type="ECO:0000256" key="2">
    <source>
        <dbReference type="ARBA" id="ARBA00049661"/>
    </source>
</evidence>
<dbReference type="InterPro" id="IPR023922">
    <property type="entry name" value="S04_starv_induced_SfnB"/>
</dbReference>
<dbReference type="PANTHER" id="PTHR48083:SF19">
    <property type="entry name" value="FLAVIN-DEPENDENT MONOOXYGENASE, OXYGENASE SUBUNIT HSAA"/>
    <property type="match status" value="1"/>
</dbReference>
<dbReference type="GO" id="GO:0016712">
    <property type="term" value="F:oxidoreductase activity, acting on paired donors, with incorporation or reduction of molecular oxygen, reduced flavin or flavoprotein as one donor, and incorporation of one atom of oxygen"/>
    <property type="evidence" value="ECO:0007669"/>
    <property type="project" value="TreeGrafter"/>
</dbReference>
<sequence length="401" mass="43077">MTTHITPPRPAARITSAAQALEVANALAARFAAGAARRDRERLLPREELTELFASGLGSITVPEAFGGPALPNAVLAQVTAILSEADGAIGQVPQNHFYALEVLRVNGSPQQQARLYGEVLAGVHFGNALAEFSSASAHQRHTRLERHGEQWQVIGQKFYATGSLFAGRVPTAALGEDGKERLVFLPADAPGLTIVDDWSGFGQRTTGSGTVTFDATPADEQDIVPFQTAFERPTPVGPLAQLLHAAIDQGIGRAAWRDMLDFVRSQSRPWIDSGVEKASDDPLTLDRIGQLTARLQAGDALLELAGEAVDVAQRHTDAATVAEASIAVARARAWTTETSLAAGNLLFELAGSRATLADFNFDRHWRNARTHTLHDPVRWKYPAIGNYVLNGVLPPRRGTI</sequence>
<dbReference type="PANTHER" id="PTHR48083">
    <property type="entry name" value="MEDIUM-CHAIN SPECIFIC ACYL-COA DEHYDROGENASE, MITOCHONDRIAL-RELATED"/>
    <property type="match status" value="1"/>
</dbReference>
<name>A0A2N5DV39_9GAMM</name>
<evidence type="ECO:0000313" key="6">
    <source>
        <dbReference type="Proteomes" id="UP000234240"/>
    </source>
</evidence>
<dbReference type="SUPFAM" id="SSF47203">
    <property type="entry name" value="Acyl-CoA dehydrogenase C-terminal domain-like"/>
    <property type="match status" value="1"/>
</dbReference>
<evidence type="ECO:0000313" key="5">
    <source>
        <dbReference type="EMBL" id="PLR30835.1"/>
    </source>
</evidence>
<dbReference type="InterPro" id="IPR013107">
    <property type="entry name" value="Acyl-CoA_DH_C"/>
</dbReference>
<dbReference type="GO" id="GO:0033539">
    <property type="term" value="P:fatty acid beta-oxidation using acyl-CoA dehydrogenase"/>
    <property type="evidence" value="ECO:0007669"/>
    <property type="project" value="TreeGrafter"/>
</dbReference>
<dbReference type="SUPFAM" id="SSF56645">
    <property type="entry name" value="Acyl-CoA dehydrogenase NM domain-like"/>
    <property type="match status" value="1"/>
</dbReference>
<comment type="caution">
    <text evidence="5">The sequence shown here is derived from an EMBL/GenBank/DDBJ whole genome shotgun (WGS) entry which is preliminary data.</text>
</comment>
<dbReference type="EMBL" id="PJZF01000029">
    <property type="protein sequence ID" value="PLR30835.1"/>
    <property type="molecule type" value="Genomic_DNA"/>
</dbReference>
<evidence type="ECO:0000259" key="3">
    <source>
        <dbReference type="Pfam" id="PF02771"/>
    </source>
</evidence>
<dbReference type="InterPro" id="IPR036250">
    <property type="entry name" value="AcylCo_DH-like_C"/>
</dbReference>
<dbReference type="InterPro" id="IPR013786">
    <property type="entry name" value="AcylCoA_DH/ox_N"/>
</dbReference>
<comment type="similarity">
    <text evidence="2">Belongs to the HpaH/HsaA monooxygenase family.</text>
</comment>
<dbReference type="GO" id="GO:0005737">
    <property type="term" value="C:cytoplasm"/>
    <property type="evidence" value="ECO:0007669"/>
    <property type="project" value="TreeGrafter"/>
</dbReference>
<dbReference type="InterPro" id="IPR046373">
    <property type="entry name" value="Acyl-CoA_Oxase/DH_mid-dom_sf"/>
</dbReference>
<dbReference type="RefSeq" id="WP_101818410.1">
    <property type="nucleotide sequence ID" value="NZ_PJZF01000029.1"/>
</dbReference>
<dbReference type="GO" id="GO:0003995">
    <property type="term" value="F:acyl-CoA dehydrogenase activity"/>
    <property type="evidence" value="ECO:0007669"/>
    <property type="project" value="TreeGrafter"/>
</dbReference>
<reference evidence="5 6" key="1">
    <citation type="submission" date="2017-12" db="EMBL/GenBank/DDBJ databases">
        <title>Characterization of six clinical isolates of Enterochimera gen. nov., a novel genus of the Yersiniaciae family and the three species Enterochimera arupensis sp. nov., Enterochimera coloradensis sp. nov, and Enterochimera californica sp. nov.</title>
        <authorList>
            <person name="Rossi A."/>
            <person name="Fisher M."/>
        </authorList>
    </citation>
    <scope>NUCLEOTIDE SEQUENCE [LARGE SCALE GENOMIC DNA]</scope>
    <source>
        <strain evidence="6">2015-Iso6</strain>
    </source>
</reference>
<dbReference type="Gene3D" id="1.10.540.10">
    <property type="entry name" value="Acyl-CoA dehydrogenase/oxidase, N-terminal domain"/>
    <property type="match status" value="1"/>
</dbReference>
<dbReference type="InterPro" id="IPR037069">
    <property type="entry name" value="AcylCoA_DH/ox_N_sf"/>
</dbReference>
<dbReference type="Proteomes" id="UP000234240">
    <property type="component" value="Unassembled WGS sequence"/>
</dbReference>